<dbReference type="OrthoDB" id="10039395at2759"/>
<dbReference type="Gene3D" id="2.60.40.10">
    <property type="entry name" value="Immunoglobulins"/>
    <property type="match status" value="2"/>
</dbReference>
<dbReference type="Pfam" id="PF07686">
    <property type="entry name" value="V-set"/>
    <property type="match status" value="1"/>
</dbReference>
<sequence length="213" mass="23252">GVTYPETLRAIRGSCVVIPCSLSYPDEVTAADGIVAIWYKDYDAQRTVVYHSAAQEVDAAFRGRAQLLGDPSARNCTLLLRGLAPEDTGPYRFRFEIVNGDRWSAARDVTLTVSDDPEQPSVAGSEEQTEGQPGTLECSTPYVCPPGGVALRWEGYDPQGSTVSGWVQMDTSVVSHHLSLTTSFSWKDHSKKMLCEVSYGSRKASGEVTLRVR</sequence>
<protein>
    <submittedName>
        <fullName evidence="3">SN protein</fullName>
    </submittedName>
</protein>
<dbReference type="GO" id="GO:0005886">
    <property type="term" value="C:plasma membrane"/>
    <property type="evidence" value="ECO:0007669"/>
    <property type="project" value="TreeGrafter"/>
</dbReference>
<dbReference type="InterPro" id="IPR013783">
    <property type="entry name" value="Ig-like_fold"/>
</dbReference>
<feature type="non-terminal residue" evidence="3">
    <location>
        <position position="1"/>
    </location>
</feature>
<feature type="region of interest" description="Disordered" evidence="1">
    <location>
        <begin position="114"/>
        <end position="137"/>
    </location>
</feature>
<feature type="domain" description="Ig-like" evidence="2">
    <location>
        <begin position="117"/>
        <end position="211"/>
    </location>
</feature>
<dbReference type="GO" id="GO:0005770">
    <property type="term" value="C:late endosome"/>
    <property type="evidence" value="ECO:0007669"/>
    <property type="project" value="TreeGrafter"/>
</dbReference>
<dbReference type="InterPro" id="IPR003599">
    <property type="entry name" value="Ig_sub"/>
</dbReference>
<dbReference type="PANTHER" id="PTHR47243">
    <property type="entry name" value="SIALOADHESIN"/>
    <property type="match status" value="1"/>
</dbReference>
<dbReference type="GO" id="GO:0046790">
    <property type="term" value="F:virion binding"/>
    <property type="evidence" value="ECO:0007669"/>
    <property type="project" value="TreeGrafter"/>
</dbReference>
<dbReference type="PROSITE" id="PS50835">
    <property type="entry name" value="IG_LIKE"/>
    <property type="match status" value="1"/>
</dbReference>
<evidence type="ECO:0000256" key="1">
    <source>
        <dbReference type="SAM" id="MobiDB-lite"/>
    </source>
</evidence>
<dbReference type="SMART" id="SM00409">
    <property type="entry name" value="IG"/>
    <property type="match status" value="1"/>
</dbReference>
<dbReference type="AlphaFoldDB" id="A0A7L4NQJ0"/>
<keyword evidence="4" id="KW-1185">Reference proteome</keyword>
<dbReference type="InterPro" id="IPR013106">
    <property type="entry name" value="Ig_V-set"/>
</dbReference>
<feature type="non-terminal residue" evidence="3">
    <location>
        <position position="213"/>
    </location>
</feature>
<reference evidence="3 4" key="1">
    <citation type="submission" date="2020-02" db="EMBL/GenBank/DDBJ databases">
        <title>Bird 10,000 Genomes (B10K) Project - Family phase.</title>
        <authorList>
            <person name="Zhang G."/>
        </authorList>
    </citation>
    <scope>NUCLEOTIDE SEQUENCE [LARGE SCALE GENOMIC DNA]</scope>
    <source>
        <strain evidence="3">B10K-DU-013-51</strain>
        <tissue evidence="3">Mixed tissue sample</tissue>
    </source>
</reference>
<dbReference type="InterPro" id="IPR036179">
    <property type="entry name" value="Ig-like_dom_sf"/>
</dbReference>
<dbReference type="Proteomes" id="UP000586704">
    <property type="component" value="Unassembled WGS sequence"/>
</dbReference>
<dbReference type="InterPro" id="IPR007110">
    <property type="entry name" value="Ig-like_dom"/>
</dbReference>
<evidence type="ECO:0000313" key="4">
    <source>
        <dbReference type="Proteomes" id="UP000586704"/>
    </source>
</evidence>
<name>A0A7L4NQJ0_9AVES</name>
<dbReference type="GO" id="GO:0005769">
    <property type="term" value="C:early endosome"/>
    <property type="evidence" value="ECO:0007669"/>
    <property type="project" value="TreeGrafter"/>
</dbReference>
<dbReference type="SUPFAM" id="SSF48726">
    <property type="entry name" value="Immunoglobulin"/>
    <property type="match status" value="2"/>
</dbReference>
<dbReference type="EMBL" id="VYZU01365698">
    <property type="protein sequence ID" value="NXY92219.1"/>
    <property type="molecule type" value="Genomic_DNA"/>
</dbReference>
<gene>
    <name evidence="3" type="primary">Siglec1</name>
    <name evidence="3" type="ORF">CEYCYA_R00962</name>
</gene>
<accession>A0A7L4NQJ0</accession>
<dbReference type="GO" id="GO:0075512">
    <property type="term" value="P:clathrin-dependent endocytosis of virus by host cell"/>
    <property type="evidence" value="ECO:0007669"/>
    <property type="project" value="TreeGrafter"/>
</dbReference>
<evidence type="ECO:0000313" key="3">
    <source>
        <dbReference type="EMBL" id="NXY92219.1"/>
    </source>
</evidence>
<organism evidence="3 4">
    <name type="scientific">Ceyx cyanopectus</name>
    <name type="common">Indigo-banded kingfisher</name>
    <dbReference type="NCBI Taxonomy" id="390723"/>
    <lineage>
        <taxon>Eukaryota</taxon>
        <taxon>Metazoa</taxon>
        <taxon>Chordata</taxon>
        <taxon>Craniata</taxon>
        <taxon>Vertebrata</taxon>
        <taxon>Euteleostomi</taxon>
        <taxon>Archelosauria</taxon>
        <taxon>Archosauria</taxon>
        <taxon>Dinosauria</taxon>
        <taxon>Saurischia</taxon>
        <taxon>Theropoda</taxon>
        <taxon>Coelurosauria</taxon>
        <taxon>Aves</taxon>
        <taxon>Neognathae</taxon>
        <taxon>Neoaves</taxon>
        <taxon>Telluraves</taxon>
        <taxon>Coraciimorphae</taxon>
        <taxon>Coraciiformes</taxon>
        <taxon>Alcedinidae</taxon>
        <taxon>Ceyx</taxon>
    </lineage>
</organism>
<proteinExistence type="predicted"/>
<comment type="caution">
    <text evidence="3">The sequence shown here is derived from an EMBL/GenBank/DDBJ whole genome shotgun (WGS) entry which is preliminary data.</text>
</comment>
<dbReference type="PANTHER" id="PTHR47243:SF1">
    <property type="entry name" value="SIALOADHESIN"/>
    <property type="match status" value="1"/>
</dbReference>
<evidence type="ECO:0000259" key="2">
    <source>
        <dbReference type="PROSITE" id="PS50835"/>
    </source>
</evidence>